<dbReference type="AlphaFoldDB" id="A0AAW9Q0F9"/>
<keyword evidence="1" id="KW-0175">Coiled coil</keyword>
<dbReference type="RefSeq" id="WP_330482690.1">
    <property type="nucleotide sequence ID" value="NZ_JAZBJZ010000015.1"/>
</dbReference>
<comment type="caution">
    <text evidence="2">The sequence shown here is derived from an EMBL/GenBank/DDBJ whole genome shotgun (WGS) entry which is preliminary data.</text>
</comment>
<proteinExistence type="predicted"/>
<reference evidence="2" key="1">
    <citation type="submission" date="2024-01" db="EMBL/GenBank/DDBJ databases">
        <title>Bank of Algae and Cyanobacteria of the Azores (BACA) strain genomes.</title>
        <authorList>
            <person name="Luz R."/>
            <person name="Cordeiro R."/>
            <person name="Fonseca A."/>
            <person name="Goncalves V."/>
        </authorList>
    </citation>
    <scope>NUCLEOTIDE SEQUENCE</scope>
    <source>
        <strain evidence="2">BACA0141</strain>
    </source>
</reference>
<sequence>MDKTERRIQRLENQVMALKEELLETLRVLYAIKLQLVTENYGENEVIEDAFLTLDKGKIKAIAERIKQIKRYETNY</sequence>
<name>A0AAW9Q0F9_9CYAN</name>
<accession>A0AAW9Q0F9</accession>
<keyword evidence="3" id="KW-1185">Reference proteome</keyword>
<dbReference type="Proteomes" id="UP001333818">
    <property type="component" value="Unassembled WGS sequence"/>
</dbReference>
<evidence type="ECO:0000313" key="2">
    <source>
        <dbReference type="EMBL" id="MEE3716263.1"/>
    </source>
</evidence>
<dbReference type="EMBL" id="JAZBJZ010000015">
    <property type="protein sequence ID" value="MEE3716263.1"/>
    <property type="molecule type" value="Genomic_DNA"/>
</dbReference>
<evidence type="ECO:0000313" key="3">
    <source>
        <dbReference type="Proteomes" id="UP001333818"/>
    </source>
</evidence>
<organism evidence="2 3">
    <name type="scientific">Tumidithrix elongata BACA0141</name>
    <dbReference type="NCBI Taxonomy" id="2716417"/>
    <lineage>
        <taxon>Bacteria</taxon>
        <taxon>Bacillati</taxon>
        <taxon>Cyanobacteriota</taxon>
        <taxon>Cyanophyceae</taxon>
        <taxon>Pseudanabaenales</taxon>
        <taxon>Pseudanabaenaceae</taxon>
        <taxon>Tumidithrix</taxon>
        <taxon>Tumidithrix elongata</taxon>
    </lineage>
</organism>
<gene>
    <name evidence="2" type="ORF">V2H45_05845</name>
</gene>
<protein>
    <submittedName>
        <fullName evidence="2">Uncharacterized protein</fullName>
    </submittedName>
</protein>
<feature type="coiled-coil region" evidence="1">
    <location>
        <begin position="1"/>
        <end position="28"/>
    </location>
</feature>
<evidence type="ECO:0000256" key="1">
    <source>
        <dbReference type="SAM" id="Coils"/>
    </source>
</evidence>